<sequence>MRFLTIKQKFLLVLAVFVISYVCLSLNVLTQKSKFSCYFKFLTVLSFFKTCNNIKKTFNDDIIINTNTKNSLKTDIVKTLVQKTLQVYLNQNRLLNNAFRKGYIYCRNKILRRTNINLAKG</sequence>
<dbReference type="EMBL" id="REGN01000798">
    <property type="protein sequence ID" value="RNA38980.1"/>
    <property type="molecule type" value="Genomic_DNA"/>
</dbReference>
<dbReference type="Proteomes" id="UP000276133">
    <property type="component" value="Unassembled WGS sequence"/>
</dbReference>
<evidence type="ECO:0000313" key="2">
    <source>
        <dbReference type="Proteomes" id="UP000276133"/>
    </source>
</evidence>
<proteinExistence type="predicted"/>
<comment type="caution">
    <text evidence="1">The sequence shown here is derived from an EMBL/GenBank/DDBJ whole genome shotgun (WGS) entry which is preliminary data.</text>
</comment>
<organism evidence="1 2">
    <name type="scientific">Brachionus plicatilis</name>
    <name type="common">Marine rotifer</name>
    <name type="synonym">Brachionus muelleri</name>
    <dbReference type="NCBI Taxonomy" id="10195"/>
    <lineage>
        <taxon>Eukaryota</taxon>
        <taxon>Metazoa</taxon>
        <taxon>Spiralia</taxon>
        <taxon>Gnathifera</taxon>
        <taxon>Rotifera</taxon>
        <taxon>Eurotatoria</taxon>
        <taxon>Monogononta</taxon>
        <taxon>Pseudotrocha</taxon>
        <taxon>Ploima</taxon>
        <taxon>Brachionidae</taxon>
        <taxon>Brachionus</taxon>
    </lineage>
</organism>
<keyword evidence="2" id="KW-1185">Reference proteome</keyword>
<dbReference type="AlphaFoldDB" id="A0A3M7STN1"/>
<gene>
    <name evidence="1" type="ORF">BpHYR1_041657</name>
</gene>
<accession>A0A3M7STN1</accession>
<name>A0A3M7STN1_BRAPC</name>
<protein>
    <submittedName>
        <fullName evidence="1">Uncharacterized protein</fullName>
    </submittedName>
</protein>
<evidence type="ECO:0000313" key="1">
    <source>
        <dbReference type="EMBL" id="RNA38980.1"/>
    </source>
</evidence>
<reference evidence="1 2" key="1">
    <citation type="journal article" date="2018" name="Sci. Rep.">
        <title>Genomic signatures of local adaptation to the degree of environmental predictability in rotifers.</title>
        <authorList>
            <person name="Franch-Gras L."/>
            <person name="Hahn C."/>
            <person name="Garcia-Roger E.M."/>
            <person name="Carmona M.J."/>
            <person name="Serra M."/>
            <person name="Gomez A."/>
        </authorList>
    </citation>
    <scope>NUCLEOTIDE SEQUENCE [LARGE SCALE GENOMIC DNA]</scope>
    <source>
        <strain evidence="1">HYR1</strain>
    </source>
</reference>